<accession>A0ACC3AES2</accession>
<dbReference type="Proteomes" id="UP001172386">
    <property type="component" value="Unassembled WGS sequence"/>
</dbReference>
<dbReference type="EMBL" id="JAPDRQ010000028">
    <property type="protein sequence ID" value="KAJ9660823.1"/>
    <property type="molecule type" value="Genomic_DNA"/>
</dbReference>
<keyword evidence="2" id="KW-1185">Reference proteome</keyword>
<evidence type="ECO:0000313" key="1">
    <source>
        <dbReference type="EMBL" id="KAJ9660823.1"/>
    </source>
</evidence>
<proteinExistence type="predicted"/>
<name>A0ACC3AES2_9EURO</name>
<protein>
    <submittedName>
        <fullName evidence="1">Uncharacterized protein</fullName>
    </submittedName>
</protein>
<comment type="caution">
    <text evidence="1">The sequence shown here is derived from an EMBL/GenBank/DDBJ whole genome shotgun (WGS) entry which is preliminary data.</text>
</comment>
<gene>
    <name evidence="1" type="ORF">H2198_002362</name>
</gene>
<organism evidence="1 2">
    <name type="scientific">Neophaeococcomyces mojaviensis</name>
    <dbReference type="NCBI Taxonomy" id="3383035"/>
    <lineage>
        <taxon>Eukaryota</taxon>
        <taxon>Fungi</taxon>
        <taxon>Dikarya</taxon>
        <taxon>Ascomycota</taxon>
        <taxon>Pezizomycotina</taxon>
        <taxon>Eurotiomycetes</taxon>
        <taxon>Chaetothyriomycetidae</taxon>
        <taxon>Chaetothyriales</taxon>
        <taxon>Chaetothyriales incertae sedis</taxon>
        <taxon>Neophaeococcomyces</taxon>
    </lineage>
</organism>
<evidence type="ECO:0000313" key="2">
    <source>
        <dbReference type="Proteomes" id="UP001172386"/>
    </source>
</evidence>
<sequence>MSQPFSFPPPPPPPPPKPIQDGPHHTFQQHGGRGGQRGRGNLASPSQHGRGYGNRGGHHHQPRGSLRGNYGHGGNGMNFQANGHGQRYHQNFTPSSQSTQNTSGFQNQSLHSAQKRSHATAFDNRSDTTQHNAAKGRPLAPPAVPSFGIDLESLLPKKPPVAPPARPEPPNKQNLLGLTPTAKDEDSESDDDGEEAKLASTITSNSLLQFEYRGQTSTLNSPAEIAAWIAERRKKWPTEAKREVARKEADERKKKWEVEKAARLEASKAAAKARQEERQKQKQEREKSQVRQKLIKEQIQKAKTEAATKATDGNVVPSAAQLKAEKLRKKAEKIAAQLKKAEEVLQNQEQQQDNSKIGDDTAEHGDTDFEKLLAKVDRLAEAQANGIELDGSDMDESDSDSDPGGLSAAVADDTSSSGSSADSDSDSDSSPEQLSTKRAGPERVHQPGRKAVPDTRPLCNNFAKTGRCKFGRRCHYKHEKPDKKALQAKESGTGNRRKGLYQVMVEKEQEEERKRALKVIIALGDSGLLNDTTATADDGVAAKPS</sequence>
<reference evidence="1" key="1">
    <citation type="submission" date="2022-10" db="EMBL/GenBank/DDBJ databases">
        <title>Culturing micro-colonial fungi from biological soil crusts in the Mojave desert and describing Neophaeococcomyces mojavensis, and introducing the new genera and species Taxawa tesnikishii.</title>
        <authorList>
            <person name="Kurbessoian T."/>
            <person name="Stajich J.E."/>
        </authorList>
    </citation>
    <scope>NUCLEOTIDE SEQUENCE</scope>
    <source>
        <strain evidence="1">JES_112</strain>
    </source>
</reference>